<dbReference type="PANTHER" id="PTHR43381:SF5">
    <property type="entry name" value="TR-TYPE G DOMAIN-CONTAINING PROTEIN"/>
    <property type="match status" value="1"/>
</dbReference>
<dbReference type="RefSeq" id="WP_071564123.1">
    <property type="nucleotide sequence ID" value="NZ_CAESAR020000055.1"/>
</dbReference>
<reference evidence="12" key="1">
    <citation type="submission" date="2016-09" db="EMBL/GenBank/DDBJ databases">
        <title>Genome Sequence of Bathymodiolus thermophilus sulfur-oxidizing gill endosymbiont.</title>
        <authorList>
            <person name="Ponnudurai R."/>
            <person name="Kleiner M."/>
            <person name="Sayavedra L."/>
            <person name="Thuermer A."/>
            <person name="Felbeck H."/>
            <person name="Schlueter R."/>
            <person name="Schweder T."/>
            <person name="Markert S."/>
        </authorList>
    </citation>
    <scope>NUCLEOTIDE SEQUENCE [LARGE SCALE GENOMIC DNA]</scope>
    <source>
        <strain evidence="12">BAT/CrabSpa'14</strain>
    </source>
</reference>
<dbReference type="InterPro" id="IPR009000">
    <property type="entry name" value="Transl_B-barrel_sf"/>
</dbReference>
<feature type="compositionally biased region" description="Low complexity" evidence="9">
    <location>
        <begin position="102"/>
        <end position="111"/>
    </location>
</feature>
<feature type="compositionally biased region" description="Basic and acidic residues" evidence="9">
    <location>
        <begin position="158"/>
        <end position="189"/>
    </location>
</feature>
<dbReference type="InterPro" id="IPR000178">
    <property type="entry name" value="TF_IF2_bacterial-like"/>
</dbReference>
<dbReference type="InterPro" id="IPR000795">
    <property type="entry name" value="T_Tr_GTP-bd_dom"/>
</dbReference>
<evidence type="ECO:0000256" key="6">
    <source>
        <dbReference type="ARBA" id="ARBA00023134"/>
    </source>
</evidence>
<dbReference type="CDD" id="cd01887">
    <property type="entry name" value="IF2_eIF5B"/>
    <property type="match status" value="1"/>
</dbReference>
<dbReference type="InterPro" id="IPR005225">
    <property type="entry name" value="Small_GTP-bd"/>
</dbReference>
<dbReference type="PANTHER" id="PTHR43381">
    <property type="entry name" value="TRANSLATION INITIATION FACTOR IF-2-RELATED"/>
    <property type="match status" value="1"/>
</dbReference>
<comment type="caution">
    <text evidence="11">The sequence shown here is derived from an EMBL/GenBank/DDBJ whole genome shotgun (WGS) entry which is preliminary data.</text>
</comment>
<dbReference type="EMBL" id="MIQH01000508">
    <property type="protein sequence ID" value="OIR24820.1"/>
    <property type="molecule type" value="Genomic_DNA"/>
</dbReference>
<feature type="region of interest" description="G-domain" evidence="7">
    <location>
        <begin position="347"/>
        <end position="495"/>
    </location>
</feature>
<feature type="compositionally biased region" description="Basic and acidic residues" evidence="9">
    <location>
        <begin position="112"/>
        <end position="142"/>
    </location>
</feature>
<dbReference type="CDD" id="cd03702">
    <property type="entry name" value="IF2_mtIF2_II"/>
    <property type="match status" value="1"/>
</dbReference>
<dbReference type="FunFam" id="3.40.50.10050:FF:000001">
    <property type="entry name" value="Translation initiation factor IF-2"/>
    <property type="match status" value="1"/>
</dbReference>
<feature type="region of interest" description="Disordered" evidence="9">
    <location>
        <begin position="49"/>
        <end position="240"/>
    </location>
</feature>
<name>A0A1J5TX78_9GAMM</name>
<dbReference type="Gene3D" id="3.40.50.300">
    <property type="entry name" value="P-loop containing nucleotide triphosphate hydrolases"/>
    <property type="match status" value="1"/>
</dbReference>
<dbReference type="Pfam" id="PF00009">
    <property type="entry name" value="GTP_EFTU"/>
    <property type="match status" value="1"/>
</dbReference>
<evidence type="ECO:0000256" key="7">
    <source>
        <dbReference type="HAMAP-Rule" id="MF_00100"/>
    </source>
</evidence>
<dbReference type="InterPro" id="IPR023115">
    <property type="entry name" value="TIF_IF2_dom3"/>
</dbReference>
<evidence type="ECO:0000256" key="4">
    <source>
        <dbReference type="ARBA" id="ARBA00022741"/>
    </source>
</evidence>
<comment type="similarity">
    <text evidence="1 7 8">Belongs to the TRAFAC class translation factor GTPase superfamily. Classic translation factor GTPase family. IF-2 subfamily.</text>
</comment>
<protein>
    <recommendedName>
        <fullName evidence="2 7">Translation initiation factor IF-2</fullName>
    </recommendedName>
</protein>
<dbReference type="SUPFAM" id="SSF50447">
    <property type="entry name" value="Translation proteins"/>
    <property type="match status" value="2"/>
</dbReference>
<evidence type="ECO:0000256" key="9">
    <source>
        <dbReference type="SAM" id="MobiDB-lite"/>
    </source>
</evidence>
<keyword evidence="7" id="KW-0963">Cytoplasm</keyword>
<dbReference type="FunFam" id="3.40.50.300:FF:000019">
    <property type="entry name" value="Translation initiation factor IF-2"/>
    <property type="match status" value="1"/>
</dbReference>
<evidence type="ECO:0000313" key="11">
    <source>
        <dbReference type="EMBL" id="OIR24820.1"/>
    </source>
</evidence>
<feature type="compositionally biased region" description="Basic residues" evidence="9">
    <location>
        <begin position="225"/>
        <end position="238"/>
    </location>
</feature>
<dbReference type="CDD" id="cd03692">
    <property type="entry name" value="mtIF2_IVc"/>
    <property type="match status" value="1"/>
</dbReference>
<dbReference type="Gene3D" id="2.40.30.10">
    <property type="entry name" value="Translation factors"/>
    <property type="match status" value="2"/>
</dbReference>
<dbReference type="FunFam" id="2.40.30.10:FF:000007">
    <property type="entry name" value="Translation initiation factor IF-2"/>
    <property type="match status" value="1"/>
</dbReference>
<feature type="binding site" evidence="7">
    <location>
        <begin position="353"/>
        <end position="360"/>
    </location>
    <ligand>
        <name>GTP</name>
        <dbReference type="ChEBI" id="CHEBI:37565"/>
    </ligand>
</feature>
<dbReference type="GO" id="GO:0003743">
    <property type="term" value="F:translation initiation factor activity"/>
    <property type="evidence" value="ECO:0007669"/>
    <property type="project" value="UniProtKB-UniRule"/>
</dbReference>
<dbReference type="InterPro" id="IPR006847">
    <property type="entry name" value="IF2_N"/>
</dbReference>
<feature type="binding site" evidence="7">
    <location>
        <begin position="399"/>
        <end position="403"/>
    </location>
    <ligand>
        <name>GTP</name>
        <dbReference type="ChEBI" id="CHEBI:37565"/>
    </ligand>
</feature>
<dbReference type="PROSITE" id="PS01176">
    <property type="entry name" value="IF2"/>
    <property type="match status" value="1"/>
</dbReference>
<dbReference type="Pfam" id="PF04760">
    <property type="entry name" value="IF2_N"/>
    <property type="match status" value="1"/>
</dbReference>
<evidence type="ECO:0000256" key="3">
    <source>
        <dbReference type="ARBA" id="ARBA00022540"/>
    </source>
</evidence>
<dbReference type="GO" id="GO:0003924">
    <property type="term" value="F:GTPase activity"/>
    <property type="evidence" value="ECO:0007669"/>
    <property type="project" value="UniProtKB-UniRule"/>
</dbReference>
<feature type="compositionally biased region" description="Basic residues" evidence="9">
    <location>
        <begin position="78"/>
        <end position="87"/>
    </location>
</feature>
<dbReference type="InterPro" id="IPR015760">
    <property type="entry name" value="TIF_IF2"/>
</dbReference>
<dbReference type="OrthoDB" id="9811804at2"/>
<dbReference type="NCBIfam" id="TIGR00231">
    <property type="entry name" value="small_GTP"/>
    <property type="match status" value="1"/>
</dbReference>
<dbReference type="GO" id="GO:0005525">
    <property type="term" value="F:GTP binding"/>
    <property type="evidence" value="ECO:0007669"/>
    <property type="project" value="UniProtKB-KW"/>
</dbReference>
<dbReference type="InterPro" id="IPR044145">
    <property type="entry name" value="IF2_II"/>
</dbReference>
<keyword evidence="3 7" id="KW-0396">Initiation factor</keyword>
<dbReference type="SUPFAM" id="SSF52540">
    <property type="entry name" value="P-loop containing nucleoside triphosphate hydrolases"/>
    <property type="match status" value="1"/>
</dbReference>
<accession>A0A1J5TX78</accession>
<dbReference type="HAMAP" id="MF_00100_B">
    <property type="entry name" value="IF_2_B"/>
    <property type="match status" value="1"/>
</dbReference>
<dbReference type="Pfam" id="PF22042">
    <property type="entry name" value="EF-G_D2"/>
    <property type="match status" value="1"/>
</dbReference>
<dbReference type="Pfam" id="PF11987">
    <property type="entry name" value="IF-2"/>
    <property type="match status" value="1"/>
</dbReference>
<dbReference type="NCBIfam" id="TIGR00487">
    <property type="entry name" value="IF-2"/>
    <property type="match status" value="1"/>
</dbReference>
<evidence type="ECO:0000256" key="1">
    <source>
        <dbReference type="ARBA" id="ARBA00007733"/>
    </source>
</evidence>
<sequence length="843" mass="91301">MAHTVQSLSKLLKKTEEEVITILANAGIEGKTADSDISGDERKVLMNNLSKRSSKSSISVSRQPSAKTSASTDGSIKIRVKATRAKKLTSESAQDSNEEMQAVQAAKAALEAGRDADAKLAEQDAKRKEMIQKQRQEAEDLKQQQIQAKQKTNNPEAVVEKKEDNAEKVTEKKTENTEKVTEKKEKSTEKVANTPASDTSKDAKKPKRLRNASSTAGAGRTQLHVAKKTNRKLKKKDRTRLSQKIQEEQAQHGFQKPIEKVIREVAVPDNIKVIDLAQKMTTKAGEILKVLMGMGVMVTLNDVIDQDTALLVVEEMGHTGVASKEETIEDAVIEKAKATGNETPRPPVVTIMGHVDHGKTSLLDYIRKAKVVDGEAGGITQHIGAYQVHSNGNDIVFIDTPGHAAFSKMRSRGASTTDIIILVVAADDGVMPQTIESIKHAKKAGVPIIVAVNKIDKEGADLDKVRQELSLHEVISEDWGGDVIMVGVSAHTGEGVDALLEAIILTSEVSEFSAVVEGPAQGTVLEARLEKGRGKVTTILVQSGTLKKGDIMIAGLEYGKVKQIVNDQGKVLQEAGPSMPVEVLGLSGVPDSGDEVLVVETERKAREVADFRKARDREAVLQKQQALKMENFLQKMEEGDVSTVNVLLKSDVRGSAQALVEALEELSTDEVRVKVVLSGVGGINNTDINLAATSGALVLGFNVRADAMARKTADNEGVRIEYYSIIYNLIDDVRAIMSGLLSPELSENIIGIANVKEVFKSQKLGDIAGCMVEEGVVRKDSPIRVLRDSIVVFEGELESLRRFKDDVKEVKSGTECGIGVAGYDVVAGDQIEVFERIERARTL</sequence>
<feature type="binding site" evidence="7">
    <location>
        <begin position="453"/>
        <end position="456"/>
    </location>
    <ligand>
        <name>GTP</name>
        <dbReference type="ChEBI" id="CHEBI:37565"/>
    </ligand>
</feature>
<organism evidence="11 12">
    <name type="scientific">Bathymodiolus thermophilus thioautotrophic gill symbiont</name>
    <dbReference type="NCBI Taxonomy" id="2360"/>
    <lineage>
        <taxon>Bacteria</taxon>
        <taxon>Pseudomonadati</taxon>
        <taxon>Pseudomonadota</taxon>
        <taxon>Gammaproteobacteria</taxon>
        <taxon>sulfur-oxidizing symbionts</taxon>
    </lineage>
</organism>
<feature type="compositionally biased region" description="Polar residues" evidence="9">
    <location>
        <begin position="143"/>
        <end position="155"/>
    </location>
</feature>
<keyword evidence="6 7" id="KW-0342">GTP-binding</keyword>
<dbReference type="Proteomes" id="UP000182798">
    <property type="component" value="Unassembled WGS sequence"/>
</dbReference>
<feature type="compositionally biased region" description="Low complexity" evidence="9">
    <location>
        <begin position="55"/>
        <end position="65"/>
    </location>
</feature>
<dbReference type="PROSITE" id="PS51722">
    <property type="entry name" value="G_TR_2"/>
    <property type="match status" value="1"/>
</dbReference>
<evidence type="ECO:0000256" key="2">
    <source>
        <dbReference type="ARBA" id="ARBA00020675"/>
    </source>
</evidence>
<gene>
    <name evidence="7" type="primary">infB</name>
    <name evidence="11" type="ORF">BGC33_14930</name>
</gene>
<dbReference type="Gene3D" id="3.40.50.10050">
    <property type="entry name" value="Translation initiation factor IF- 2, domain 3"/>
    <property type="match status" value="1"/>
</dbReference>
<keyword evidence="5 7" id="KW-0648">Protein biosynthesis</keyword>
<keyword evidence="4 7" id="KW-0547">Nucleotide-binding</keyword>
<evidence type="ECO:0000256" key="8">
    <source>
        <dbReference type="RuleBase" id="RU000644"/>
    </source>
</evidence>
<dbReference type="SUPFAM" id="SSF52156">
    <property type="entry name" value="Initiation factor IF2/eIF5b, domain 3"/>
    <property type="match status" value="1"/>
</dbReference>
<dbReference type="InterPro" id="IPR053905">
    <property type="entry name" value="EF-G-like_DII"/>
</dbReference>
<comment type="subcellular location">
    <subcellularLocation>
        <location evidence="7">Cytoplasm</location>
    </subcellularLocation>
</comment>
<dbReference type="InterPro" id="IPR036925">
    <property type="entry name" value="TIF_IF2_dom3_sf"/>
</dbReference>
<evidence type="ECO:0000256" key="5">
    <source>
        <dbReference type="ARBA" id="ARBA00022917"/>
    </source>
</evidence>
<comment type="function">
    <text evidence="7 8">One of the essential components for the initiation of protein synthesis. Protects formylmethionyl-tRNA from spontaneous hydrolysis and promotes its binding to the 30S ribosomal subunits. Also involved in the hydrolysis of GTP during the formation of the 70S ribosomal complex.</text>
</comment>
<dbReference type="InterPro" id="IPR027417">
    <property type="entry name" value="P-loop_NTPase"/>
</dbReference>
<evidence type="ECO:0000313" key="12">
    <source>
        <dbReference type="Proteomes" id="UP000182798"/>
    </source>
</evidence>
<dbReference type="FunFam" id="2.40.30.10:FF:000008">
    <property type="entry name" value="Translation initiation factor IF-2"/>
    <property type="match status" value="1"/>
</dbReference>
<dbReference type="GO" id="GO:0005829">
    <property type="term" value="C:cytosol"/>
    <property type="evidence" value="ECO:0007669"/>
    <property type="project" value="TreeGrafter"/>
</dbReference>
<dbReference type="AlphaFoldDB" id="A0A1J5TX78"/>
<proteinExistence type="inferred from homology"/>
<evidence type="ECO:0000259" key="10">
    <source>
        <dbReference type="PROSITE" id="PS51722"/>
    </source>
</evidence>
<feature type="domain" description="Tr-type G" evidence="10">
    <location>
        <begin position="344"/>
        <end position="511"/>
    </location>
</feature>